<evidence type="ECO:0000313" key="1">
    <source>
        <dbReference type="EMBL" id="BCZ47417.1"/>
    </source>
</evidence>
<reference evidence="2" key="1">
    <citation type="submission" date="2021-07" db="EMBL/GenBank/DDBJ databases">
        <title>Complete genome sequencing of a Clostridium isolate.</title>
        <authorList>
            <person name="Ueki A."/>
            <person name="Tonouchi A."/>
        </authorList>
    </citation>
    <scope>NUCLEOTIDE SEQUENCE [LARGE SCALE GENOMIC DNA]</scope>
    <source>
        <strain evidence="2">C5S11</strain>
    </source>
</reference>
<name>A0ABM7TEF4_9CLOT</name>
<keyword evidence="2" id="KW-1185">Reference proteome</keyword>
<protein>
    <submittedName>
        <fullName evidence="1">Uncharacterized protein</fullName>
    </submittedName>
</protein>
<organism evidence="1 2">
    <name type="scientific">Clostridium gelidum</name>
    <dbReference type="NCBI Taxonomy" id="704125"/>
    <lineage>
        <taxon>Bacteria</taxon>
        <taxon>Bacillati</taxon>
        <taxon>Bacillota</taxon>
        <taxon>Clostridia</taxon>
        <taxon>Eubacteriales</taxon>
        <taxon>Clostridiaceae</taxon>
        <taxon>Clostridium</taxon>
    </lineage>
</organism>
<evidence type="ECO:0000313" key="2">
    <source>
        <dbReference type="Proteomes" id="UP000824633"/>
    </source>
</evidence>
<accession>A0ABM7TEF4</accession>
<proteinExistence type="predicted"/>
<dbReference type="RefSeq" id="WP_224033757.1">
    <property type="nucleotide sequence ID" value="NZ_AP024849.1"/>
</dbReference>
<dbReference type="EMBL" id="AP024849">
    <property type="protein sequence ID" value="BCZ47417.1"/>
    <property type="molecule type" value="Genomic_DNA"/>
</dbReference>
<dbReference type="Proteomes" id="UP000824633">
    <property type="component" value="Chromosome"/>
</dbReference>
<gene>
    <name evidence="1" type="ORF">psyc5s11_34840</name>
</gene>
<sequence length="346" mass="39440">MSKLKRRLMWFSIAFILQQFIFLCVENVYLGTDLNIKAEKVQEKENLADKKTEIDIKSGLNEVKLSTDGRFVSYLEDNKLKILDSNDNKEKECQIDEGAEVVFYKWLSNENNIIVIQKVKEKGVTYFEPVSFDAKKGEARELADYDYNKFRIKLQNSKDKIDDVVFSTPTSTLYIKVKQSDGKCDLYYANIMNQLKKVKADKVLGNVVVPTTSTNAVIEEGSNITILNTKGNLSIPNVKASKILGVDVNDNVYFGEVSDNKIKKIYYTVLSEKNRKWNELKLTNPIDKESIIIDYSGNVYVNNKTEGSVLELTSNKSIKYKGDFVQSYSKGIISKVGNKLMKNKLE</sequence>